<evidence type="ECO:0000256" key="2">
    <source>
        <dbReference type="SAM" id="Phobius"/>
    </source>
</evidence>
<keyword evidence="4" id="KW-1185">Reference proteome</keyword>
<feature type="transmembrane region" description="Helical" evidence="2">
    <location>
        <begin position="76"/>
        <end position="94"/>
    </location>
</feature>
<dbReference type="EMBL" id="BDQI01000025">
    <property type="protein sequence ID" value="GAX56353.1"/>
    <property type="molecule type" value="Genomic_DNA"/>
</dbReference>
<dbReference type="RefSeq" id="WP_067381667.1">
    <property type="nucleotide sequence ID" value="NZ_BDQI01000025.1"/>
</dbReference>
<evidence type="ECO:0000313" key="4">
    <source>
        <dbReference type="Proteomes" id="UP000217446"/>
    </source>
</evidence>
<dbReference type="AlphaFoldDB" id="A0A250VQ45"/>
<dbReference type="Proteomes" id="UP000217446">
    <property type="component" value="Unassembled WGS sequence"/>
</dbReference>
<keyword evidence="2" id="KW-0812">Transmembrane</keyword>
<reference evidence="4" key="1">
    <citation type="submission" date="2017-05" db="EMBL/GenBank/DDBJ databases">
        <title>Streptomyces olivochromogenes NBRC 3561 whole genome shotgun sequence.</title>
        <authorList>
            <person name="Dohra H."/>
            <person name="Kodani S."/>
        </authorList>
    </citation>
    <scope>NUCLEOTIDE SEQUENCE [LARGE SCALE GENOMIC DNA]</scope>
    <source>
        <strain evidence="4">NBRC 3561</strain>
    </source>
</reference>
<dbReference type="STRING" id="1963.AQJ27_42620"/>
<feature type="transmembrane region" description="Helical" evidence="2">
    <location>
        <begin position="44"/>
        <end position="64"/>
    </location>
</feature>
<keyword evidence="2" id="KW-0472">Membrane</keyword>
<accession>A0A250VQ45</accession>
<evidence type="ECO:0000256" key="1">
    <source>
        <dbReference type="SAM" id="MobiDB-lite"/>
    </source>
</evidence>
<evidence type="ECO:0000313" key="3">
    <source>
        <dbReference type="EMBL" id="GAX56353.1"/>
    </source>
</evidence>
<comment type="caution">
    <text evidence="3">The sequence shown here is derived from an EMBL/GenBank/DDBJ whole genome shotgun (WGS) entry which is preliminary data.</text>
</comment>
<gene>
    <name evidence="3" type="ORF">SO3561_07920</name>
</gene>
<name>A0A250VQ45_STROL</name>
<protein>
    <submittedName>
        <fullName evidence="3">Uncharacterized protein</fullName>
    </submittedName>
</protein>
<organism evidence="3 4">
    <name type="scientific">Streptomyces olivochromogenes</name>
    <dbReference type="NCBI Taxonomy" id="1963"/>
    <lineage>
        <taxon>Bacteria</taxon>
        <taxon>Bacillati</taxon>
        <taxon>Actinomycetota</taxon>
        <taxon>Actinomycetes</taxon>
        <taxon>Kitasatosporales</taxon>
        <taxon>Streptomycetaceae</taxon>
        <taxon>Streptomyces</taxon>
    </lineage>
</organism>
<sequence>MASRASSEAPASGTPARIPALPGLGTTWYERGVRYWLRRVSGAVLWFAVLAFACYIALVLYQSFRGDLPSGVRTVWDWAQVAASCVALVWGWVVQRRGHRRDLLDPPTPSEARGRKRDQTRRSTGLALAGRILFLIAAPVLPALLAYAVGWVLAAFTVREYPSEVGARRRLQEAGPQRGPRPRT</sequence>
<keyword evidence="2" id="KW-1133">Transmembrane helix</keyword>
<feature type="region of interest" description="Disordered" evidence="1">
    <location>
        <begin position="103"/>
        <end position="122"/>
    </location>
</feature>
<proteinExistence type="predicted"/>
<feature type="transmembrane region" description="Helical" evidence="2">
    <location>
        <begin position="125"/>
        <end position="154"/>
    </location>
</feature>